<evidence type="ECO:0000313" key="2">
    <source>
        <dbReference type="Proteomes" id="UP001162480"/>
    </source>
</evidence>
<dbReference type="EMBL" id="OX597835">
    <property type="protein sequence ID" value="CAI9739155.1"/>
    <property type="molecule type" value="Genomic_DNA"/>
</dbReference>
<reference evidence="1" key="1">
    <citation type="submission" date="2023-08" db="EMBL/GenBank/DDBJ databases">
        <authorList>
            <person name="Alioto T."/>
            <person name="Alioto T."/>
            <person name="Gomez Garrido J."/>
        </authorList>
    </citation>
    <scope>NUCLEOTIDE SEQUENCE</scope>
</reference>
<dbReference type="AlphaFoldDB" id="A0AA36BRN4"/>
<dbReference type="Proteomes" id="UP001162480">
    <property type="component" value="Chromosome 22"/>
</dbReference>
<evidence type="ECO:0000313" key="1">
    <source>
        <dbReference type="EMBL" id="CAI9739155.1"/>
    </source>
</evidence>
<proteinExistence type="predicted"/>
<protein>
    <submittedName>
        <fullName evidence="1">Uncharacterized protein</fullName>
    </submittedName>
</protein>
<sequence length="94" mass="10894">MGEAEVLRLKLVDENVEDDKCLVNDHGDDSRDNDEEDTRMRITHNMFLLALFSFSHLKMVPCTESAANLVHTFLIYPFRNDKVHSIDQKQKKSS</sequence>
<organism evidence="1 2">
    <name type="scientific">Octopus vulgaris</name>
    <name type="common">Common octopus</name>
    <dbReference type="NCBI Taxonomy" id="6645"/>
    <lineage>
        <taxon>Eukaryota</taxon>
        <taxon>Metazoa</taxon>
        <taxon>Spiralia</taxon>
        <taxon>Lophotrochozoa</taxon>
        <taxon>Mollusca</taxon>
        <taxon>Cephalopoda</taxon>
        <taxon>Coleoidea</taxon>
        <taxon>Octopodiformes</taxon>
        <taxon>Octopoda</taxon>
        <taxon>Incirrata</taxon>
        <taxon>Octopodidae</taxon>
        <taxon>Octopus</taxon>
    </lineage>
</organism>
<keyword evidence="2" id="KW-1185">Reference proteome</keyword>
<accession>A0AA36BRN4</accession>
<name>A0AA36BRN4_OCTVU</name>
<gene>
    <name evidence="1" type="ORF">OCTVUL_1B004599</name>
</gene>